<gene>
    <name evidence="2" type="ORF">KUTeg_020606</name>
</gene>
<name>A0ABQ9EAX0_TEGGR</name>
<sequence length="94" mass="10818">MLSKKLLAKSTSNSTDHFEVTEKMKSLEEEEAYKTRAGRKRHSVQLDRRISLQLMQDRRSSNASSTGDTDSLLMPALLRVLTLTVSWYFINKQI</sequence>
<accession>A0ABQ9EAX0</accession>
<dbReference type="EMBL" id="JARBDR010000918">
    <property type="protein sequence ID" value="KAJ8301619.1"/>
    <property type="molecule type" value="Genomic_DNA"/>
</dbReference>
<proteinExistence type="predicted"/>
<evidence type="ECO:0000313" key="2">
    <source>
        <dbReference type="EMBL" id="KAJ8301619.1"/>
    </source>
</evidence>
<evidence type="ECO:0000256" key="1">
    <source>
        <dbReference type="SAM" id="MobiDB-lite"/>
    </source>
</evidence>
<comment type="caution">
    <text evidence="2">The sequence shown here is derived from an EMBL/GenBank/DDBJ whole genome shotgun (WGS) entry which is preliminary data.</text>
</comment>
<reference evidence="2 3" key="1">
    <citation type="submission" date="2022-12" db="EMBL/GenBank/DDBJ databases">
        <title>Chromosome-level genome of Tegillarca granosa.</title>
        <authorList>
            <person name="Kim J."/>
        </authorList>
    </citation>
    <scope>NUCLEOTIDE SEQUENCE [LARGE SCALE GENOMIC DNA]</scope>
    <source>
        <strain evidence="2">Teg-2019</strain>
        <tissue evidence="2">Adductor muscle</tissue>
    </source>
</reference>
<keyword evidence="3" id="KW-1185">Reference proteome</keyword>
<organism evidence="2 3">
    <name type="scientific">Tegillarca granosa</name>
    <name type="common">Malaysian cockle</name>
    <name type="synonym">Anadara granosa</name>
    <dbReference type="NCBI Taxonomy" id="220873"/>
    <lineage>
        <taxon>Eukaryota</taxon>
        <taxon>Metazoa</taxon>
        <taxon>Spiralia</taxon>
        <taxon>Lophotrochozoa</taxon>
        <taxon>Mollusca</taxon>
        <taxon>Bivalvia</taxon>
        <taxon>Autobranchia</taxon>
        <taxon>Pteriomorphia</taxon>
        <taxon>Arcoida</taxon>
        <taxon>Arcoidea</taxon>
        <taxon>Arcidae</taxon>
        <taxon>Tegillarca</taxon>
    </lineage>
</organism>
<dbReference type="Proteomes" id="UP001217089">
    <property type="component" value="Unassembled WGS sequence"/>
</dbReference>
<feature type="region of interest" description="Disordered" evidence="1">
    <location>
        <begin position="1"/>
        <end position="23"/>
    </location>
</feature>
<evidence type="ECO:0000313" key="3">
    <source>
        <dbReference type="Proteomes" id="UP001217089"/>
    </source>
</evidence>
<protein>
    <submittedName>
        <fullName evidence="2">Uncharacterized protein</fullName>
    </submittedName>
</protein>